<dbReference type="Proteomes" id="UP001212263">
    <property type="component" value="Unassembled WGS sequence"/>
</dbReference>
<dbReference type="SMART" id="SM00530">
    <property type="entry name" value="HTH_XRE"/>
    <property type="match status" value="1"/>
</dbReference>
<protein>
    <submittedName>
        <fullName evidence="2">Helix-turn-helix transcriptional regulator</fullName>
    </submittedName>
</protein>
<evidence type="ECO:0000313" key="3">
    <source>
        <dbReference type="Proteomes" id="UP001212263"/>
    </source>
</evidence>
<dbReference type="CDD" id="cd00093">
    <property type="entry name" value="HTH_XRE"/>
    <property type="match status" value="1"/>
</dbReference>
<sequence length="79" mass="9096">MSKKGKTKIQLYVSEKVKELREEHSLTQEEFAEKINCSRSSFAGRENINSDEAFNLEAINTIARVFNISPQYFIPKEAL</sequence>
<evidence type="ECO:0000313" key="2">
    <source>
        <dbReference type="EMBL" id="MDB9224567.1"/>
    </source>
</evidence>
<reference evidence="2" key="1">
    <citation type="submission" date="2023-01" db="EMBL/GenBank/DDBJ databases">
        <title>Human gut microbiome strain richness.</title>
        <authorList>
            <person name="Chen-Liaw A."/>
        </authorList>
    </citation>
    <scope>NUCLEOTIDE SEQUENCE</scope>
    <source>
        <strain evidence="2">RTP21484st1_B7_RTP21484_190118</strain>
    </source>
</reference>
<comment type="caution">
    <text evidence="2">The sequence shown here is derived from an EMBL/GenBank/DDBJ whole genome shotgun (WGS) entry which is preliminary data.</text>
</comment>
<name>A0AAW6FN20_9BACT</name>
<evidence type="ECO:0000259" key="1">
    <source>
        <dbReference type="PROSITE" id="PS50943"/>
    </source>
</evidence>
<dbReference type="EMBL" id="JAQMRD010000027">
    <property type="protein sequence ID" value="MDB9224567.1"/>
    <property type="molecule type" value="Genomic_DNA"/>
</dbReference>
<dbReference type="AlphaFoldDB" id="A0AAW6FN20"/>
<gene>
    <name evidence="2" type="ORF">PN645_16420</name>
</gene>
<dbReference type="RefSeq" id="WP_272055027.1">
    <property type="nucleotide sequence ID" value="NZ_JAQMRB010000031.1"/>
</dbReference>
<dbReference type="PROSITE" id="PS50943">
    <property type="entry name" value="HTH_CROC1"/>
    <property type="match status" value="1"/>
</dbReference>
<proteinExistence type="predicted"/>
<dbReference type="InterPro" id="IPR001387">
    <property type="entry name" value="Cro/C1-type_HTH"/>
</dbReference>
<dbReference type="SUPFAM" id="SSF47413">
    <property type="entry name" value="lambda repressor-like DNA-binding domains"/>
    <property type="match status" value="1"/>
</dbReference>
<dbReference type="InterPro" id="IPR010982">
    <property type="entry name" value="Lambda_DNA-bd_dom_sf"/>
</dbReference>
<accession>A0AAW6FN20</accession>
<dbReference type="GO" id="GO:0003677">
    <property type="term" value="F:DNA binding"/>
    <property type="evidence" value="ECO:0007669"/>
    <property type="project" value="InterPro"/>
</dbReference>
<organism evidence="2 3">
    <name type="scientific">Odoribacter splanchnicus</name>
    <dbReference type="NCBI Taxonomy" id="28118"/>
    <lineage>
        <taxon>Bacteria</taxon>
        <taxon>Pseudomonadati</taxon>
        <taxon>Bacteroidota</taxon>
        <taxon>Bacteroidia</taxon>
        <taxon>Bacteroidales</taxon>
        <taxon>Odoribacteraceae</taxon>
        <taxon>Odoribacter</taxon>
    </lineage>
</organism>
<dbReference type="Pfam" id="PF01381">
    <property type="entry name" value="HTH_3"/>
    <property type="match status" value="1"/>
</dbReference>
<feature type="domain" description="HTH cro/C1-type" evidence="1">
    <location>
        <begin position="17"/>
        <end position="73"/>
    </location>
</feature>
<dbReference type="Gene3D" id="1.10.260.40">
    <property type="entry name" value="lambda repressor-like DNA-binding domains"/>
    <property type="match status" value="1"/>
</dbReference>